<sequence length="298" mass="33759">MEITLIIMAAGIGSRYKGGIKQLEAMDDQGRIIIDYSVYDAVEAGFNHIIFVIRREIEDDFRCIIGNRIERLYCERGVRFEYAFQELEDIPQGHSVPAGRVRPWGTGQAVLSCRELVSGPFAVINADDYYGRDAFQLLARYLTEDPKEAEACLIGFVLKNTLSENGGVTRGMCDVDGRGMLRSIRETYNIRSTGGMIVSDSGILDSDAVVSMNMWGFGADFMRVLGREFASFLGSGEELAEQEFLIPKVVGSLLEQKKIRVHVRRTRDRWFGITYKEDLEPVRDEFTRLRSMGEYQEN</sequence>
<keyword evidence="2" id="KW-1185">Reference proteome</keyword>
<dbReference type="GeneID" id="303115211"/>
<dbReference type="InterPro" id="IPR029044">
    <property type="entry name" value="Nucleotide-diphossugar_trans"/>
</dbReference>
<dbReference type="Gene3D" id="3.90.550.10">
    <property type="entry name" value="Spore Coat Polysaccharide Biosynthesis Protein SpsA, Chain A"/>
    <property type="match status" value="1"/>
</dbReference>
<dbReference type="EMBL" id="VUMZ01000006">
    <property type="protein sequence ID" value="MST52194.1"/>
    <property type="molecule type" value="Genomic_DNA"/>
</dbReference>
<organism evidence="1 2">
    <name type="scientific">Hornefia butyriciproducens</name>
    <dbReference type="NCBI Taxonomy" id="2652293"/>
    <lineage>
        <taxon>Bacteria</taxon>
        <taxon>Bacillati</taxon>
        <taxon>Bacillota</taxon>
        <taxon>Clostridia</taxon>
        <taxon>Peptostreptococcales</taxon>
        <taxon>Anaerovoracaceae</taxon>
        <taxon>Hornefia</taxon>
    </lineage>
</organism>
<dbReference type="RefSeq" id="WP_154574610.1">
    <property type="nucleotide sequence ID" value="NZ_VUMZ01000006.1"/>
</dbReference>
<reference evidence="1 2" key="1">
    <citation type="submission" date="2019-08" db="EMBL/GenBank/DDBJ databases">
        <title>In-depth cultivation of the pig gut microbiome towards novel bacterial diversity and tailored functional studies.</title>
        <authorList>
            <person name="Wylensek D."/>
            <person name="Hitch T.C.A."/>
            <person name="Clavel T."/>
        </authorList>
    </citation>
    <scope>NUCLEOTIDE SEQUENCE [LARGE SCALE GENOMIC DNA]</scope>
    <source>
        <strain evidence="1 2">WCA-MUC-591-APC-3H</strain>
    </source>
</reference>
<evidence type="ECO:0000313" key="2">
    <source>
        <dbReference type="Proteomes" id="UP000474676"/>
    </source>
</evidence>
<dbReference type="GO" id="GO:0016740">
    <property type="term" value="F:transferase activity"/>
    <property type="evidence" value="ECO:0007669"/>
    <property type="project" value="UniProtKB-KW"/>
</dbReference>
<comment type="caution">
    <text evidence="1">The sequence shown here is derived from an EMBL/GenBank/DDBJ whole genome shotgun (WGS) entry which is preliminary data.</text>
</comment>
<proteinExistence type="predicted"/>
<accession>A0A6L5Y5W0</accession>
<dbReference type="SUPFAM" id="SSF53448">
    <property type="entry name" value="Nucleotide-diphospho-sugar transferases"/>
    <property type="match status" value="1"/>
</dbReference>
<keyword evidence="1" id="KW-0808">Transferase</keyword>
<gene>
    <name evidence="1" type="ORF">FYJ64_07715</name>
</gene>
<dbReference type="AlphaFoldDB" id="A0A6L5Y5W0"/>
<protein>
    <submittedName>
        <fullName evidence="1">Nucleotidyltransferase</fullName>
    </submittedName>
</protein>
<evidence type="ECO:0000313" key="1">
    <source>
        <dbReference type="EMBL" id="MST52194.1"/>
    </source>
</evidence>
<dbReference type="Proteomes" id="UP000474676">
    <property type="component" value="Unassembled WGS sequence"/>
</dbReference>
<name>A0A6L5Y5W0_9FIRM</name>